<dbReference type="InterPro" id="IPR036770">
    <property type="entry name" value="Ankyrin_rpt-contain_sf"/>
</dbReference>
<dbReference type="Gene3D" id="3.30.1520.10">
    <property type="entry name" value="Phox-like domain"/>
    <property type="match status" value="1"/>
</dbReference>
<dbReference type="Proteomes" id="UP001165121">
    <property type="component" value="Unassembled WGS sequence"/>
</dbReference>
<keyword evidence="1" id="KW-0677">Repeat</keyword>
<feature type="compositionally biased region" description="Low complexity" evidence="4">
    <location>
        <begin position="249"/>
        <end position="271"/>
    </location>
</feature>
<proteinExistence type="predicted"/>
<dbReference type="SUPFAM" id="SSF48403">
    <property type="entry name" value="Ankyrin repeat"/>
    <property type="match status" value="1"/>
</dbReference>
<dbReference type="SMART" id="SM00248">
    <property type="entry name" value="ANK"/>
    <property type="match status" value="5"/>
</dbReference>
<protein>
    <submittedName>
        <fullName evidence="5">Unnamed protein product</fullName>
    </submittedName>
</protein>
<dbReference type="AlphaFoldDB" id="A0A9W7CXG4"/>
<name>A0A9W7CXG4_9STRA</name>
<gene>
    <name evidence="5" type="ORF">Pfra01_001389000</name>
</gene>
<comment type="caution">
    <text evidence="5">The sequence shown here is derived from an EMBL/GenBank/DDBJ whole genome shotgun (WGS) entry which is preliminary data.</text>
</comment>
<dbReference type="Pfam" id="PF12796">
    <property type="entry name" value="Ank_2"/>
    <property type="match status" value="1"/>
</dbReference>
<feature type="repeat" description="ANK" evidence="3">
    <location>
        <begin position="521"/>
        <end position="553"/>
    </location>
</feature>
<evidence type="ECO:0000313" key="5">
    <source>
        <dbReference type="EMBL" id="GMF42444.1"/>
    </source>
</evidence>
<feature type="repeat" description="ANK" evidence="3">
    <location>
        <begin position="588"/>
        <end position="620"/>
    </location>
</feature>
<reference evidence="5" key="1">
    <citation type="submission" date="2023-04" db="EMBL/GenBank/DDBJ databases">
        <title>Phytophthora fragariaefolia NBRC 109709.</title>
        <authorList>
            <person name="Ichikawa N."/>
            <person name="Sato H."/>
            <person name="Tonouchi N."/>
        </authorList>
    </citation>
    <scope>NUCLEOTIDE SEQUENCE</scope>
    <source>
        <strain evidence="5">NBRC 109709</strain>
    </source>
</reference>
<dbReference type="Gene3D" id="1.25.40.20">
    <property type="entry name" value="Ankyrin repeat-containing domain"/>
    <property type="match status" value="1"/>
</dbReference>
<feature type="compositionally biased region" description="Polar residues" evidence="4">
    <location>
        <begin position="234"/>
        <end position="248"/>
    </location>
</feature>
<feature type="repeat" description="ANK" evidence="3">
    <location>
        <begin position="554"/>
        <end position="586"/>
    </location>
</feature>
<dbReference type="PROSITE" id="PS50088">
    <property type="entry name" value="ANK_REPEAT"/>
    <property type="match status" value="4"/>
</dbReference>
<dbReference type="Pfam" id="PF00023">
    <property type="entry name" value="Ank"/>
    <property type="match status" value="1"/>
</dbReference>
<evidence type="ECO:0000256" key="3">
    <source>
        <dbReference type="PROSITE-ProRule" id="PRU00023"/>
    </source>
</evidence>
<dbReference type="PANTHER" id="PTHR24198:SF165">
    <property type="entry name" value="ANKYRIN REPEAT-CONTAINING PROTEIN-RELATED"/>
    <property type="match status" value="1"/>
</dbReference>
<feature type="repeat" description="ANK" evidence="3">
    <location>
        <begin position="488"/>
        <end position="520"/>
    </location>
</feature>
<evidence type="ECO:0000256" key="2">
    <source>
        <dbReference type="ARBA" id="ARBA00023043"/>
    </source>
</evidence>
<evidence type="ECO:0000256" key="1">
    <source>
        <dbReference type="ARBA" id="ARBA00022737"/>
    </source>
</evidence>
<dbReference type="InterPro" id="IPR002110">
    <property type="entry name" value="Ankyrin_rpt"/>
</dbReference>
<dbReference type="OrthoDB" id="20872at2759"/>
<dbReference type="PROSITE" id="PS50297">
    <property type="entry name" value="ANK_REP_REGION"/>
    <property type="match status" value="4"/>
</dbReference>
<dbReference type="EMBL" id="BSXT01001447">
    <property type="protein sequence ID" value="GMF42444.1"/>
    <property type="molecule type" value="Genomic_DNA"/>
</dbReference>
<dbReference type="SUPFAM" id="SSF64268">
    <property type="entry name" value="PX domain"/>
    <property type="match status" value="1"/>
</dbReference>
<evidence type="ECO:0000256" key="4">
    <source>
        <dbReference type="SAM" id="MobiDB-lite"/>
    </source>
</evidence>
<sequence>MSWLHTHEIAIPFYEVRAGKEVFAIQLHERALRQEELARNWSSITSTSSQFLLEDDSDSNSMVGNTSGVRLTAMRSYSQFRKLWKDLIRATKTPSKAMLLRSNSSETAQFAGPSSNRLLASSFHSLPTSGGESSACRCGNWNCTFHNFHYFLRTYPFPSKFLIKRNTPTVLEGRRRGLELFITTVRGLFDTFPRPFLQNIDSLEKCQVLMLLNVFFGFDDKYQLETARPPTVSKFASSSRCSSTGSVASDSTTSFSSSNQSVNSSNSTRNTGKYHSARFSWAKENLYGAGAEYYLRKDNPHSSNHKSDDTDFDLRELQDLPGFAETAKGKNENYATMTQTSAKCTARKIAAGSKANPPPKLQVTGQRSRYYRGIDIRRHTAFLARNPTMATHRTSGSSNAKAPQTLLPGLPKLHIPMNEVTSTRSFLEEFRAHLLLESQALGNSTALEGWNENRQWELALYVASQIGHAYAVESILYRGTNPNAVMEDGLTSLHAACRYGHRSIVAMLLTHGADTNMTDSSGVSPLLSAVQLGDLEVVEMLVEFGANVNLCSADGVSAVHVAVACHTLPVLQLLLEHDAFVNTKNAFNGKTPLHLAAQSGSLPMCRLLLNYGGSIHNKTARGLDVVALAKTHGHEKAAQLCQNFDSNQFVAKRESSKTTQTAAGASTSENSHEVRIVSEDGHAYAVL</sequence>
<evidence type="ECO:0000313" key="6">
    <source>
        <dbReference type="Proteomes" id="UP001165121"/>
    </source>
</evidence>
<dbReference type="PRINTS" id="PR01415">
    <property type="entry name" value="ANKYRIN"/>
</dbReference>
<feature type="region of interest" description="Disordered" evidence="4">
    <location>
        <begin position="233"/>
        <end position="272"/>
    </location>
</feature>
<dbReference type="GO" id="GO:0035091">
    <property type="term" value="F:phosphatidylinositol binding"/>
    <property type="evidence" value="ECO:0007669"/>
    <property type="project" value="InterPro"/>
</dbReference>
<dbReference type="PANTHER" id="PTHR24198">
    <property type="entry name" value="ANKYRIN REPEAT AND PROTEIN KINASE DOMAIN-CONTAINING PROTEIN"/>
    <property type="match status" value="1"/>
</dbReference>
<organism evidence="5 6">
    <name type="scientific">Phytophthora fragariaefolia</name>
    <dbReference type="NCBI Taxonomy" id="1490495"/>
    <lineage>
        <taxon>Eukaryota</taxon>
        <taxon>Sar</taxon>
        <taxon>Stramenopiles</taxon>
        <taxon>Oomycota</taxon>
        <taxon>Peronosporomycetes</taxon>
        <taxon>Peronosporales</taxon>
        <taxon>Peronosporaceae</taxon>
        <taxon>Phytophthora</taxon>
    </lineage>
</organism>
<accession>A0A9W7CXG4</accession>
<dbReference type="InterPro" id="IPR036871">
    <property type="entry name" value="PX_dom_sf"/>
</dbReference>
<keyword evidence="2 3" id="KW-0040">ANK repeat</keyword>
<keyword evidence="6" id="KW-1185">Reference proteome</keyword>